<keyword evidence="4" id="KW-1185">Reference proteome</keyword>
<dbReference type="RefSeq" id="WP_002628818.1">
    <property type="nucleotide sequence ID" value="NZ_ANAH02000001.1"/>
</dbReference>
<feature type="transmembrane region" description="Helical" evidence="2">
    <location>
        <begin position="792"/>
        <end position="811"/>
    </location>
</feature>
<proteinExistence type="predicted"/>
<sequence length="1359" mass="147386">MRMPDHHPRFGRESAQERTDNLLSSLAGGARRYRLQSAESTHDARLGTHAVTVLWPNRAGQKPRLFVDAVEIRPEHLRVASDGLGLSWAQGAGEARRAGSLRFASHRGSGMGHVTFGATEAPVSIVTESHFRCTLSRNAGAVLQREQSLFWSEDSAAWKQATWSGEALRWTLRVVDSEEVGAHTREIDMSFSDLQTQVGWKAGRDGEDFASTLVDETVKVGERTIRRLRFDFSIDDVEAIAEDDRSGLAPDDRGIATVFPFLGAFHINQWADKLSGAIACKVDGQSVAYAVRGVADNDAIVGLYQLEGTRLPFLVHGEHLEVAGARAAVQRLGDELHWTGLPGHLAQLAGLPATGMLRFSNDGETVLEGGNGRRCSAVLSLVAERNTVLAAADGATVADTAMATVDWTARRLAAATAAPQLDLDALMNMMPYAADDKGITRDVVQEEVRGDLFQIIHFYMEPALRERYISQAPIELEGELRLIAEKGGKKDGEEGVKEVREFYRGLGTPYLAAAMRSQSSDKGLRKLNLLRAEQMLKSRISQSDIYAQQAPLLYARRFRMRFKEFADYLNDQEQNATAHAAHIATDAAKWAEEITRRLKAAPDQPTRDAFQAMLDDIKEVAAKGQDKRYWAYVVYRRVTREGFLNQLRLQLKKTKSMESLYAVQGVVTLLGLLDPSGYFARKFSETLQLFNLLEVLTGTMDLSANVDNLRKVMVDLIHKYCENPGAVQDEKVKEVLQHLQEYVNAKGTEKAATIVSGVMEVLLTLMGAGQAGTELGKKIWEVTGKRIQLPRVLSELAGSVAAVGYFVAWDLRNRFPRFASFSESALRTLCTTISRVVMVGMGAAGFVGVIVNAATGQWNTMTERQKAQALAVAVGMFAPVMVEVVLGSVELRAAYRVTGTAGGALKHWVGIEKVDARAIEGAYANSMARYLVGTTRASQAAASAMATVPSFWAKHMVEPGAIKRLLGAGLRRVATWVVGMGLAIFNLVTSAMDLKDAKTTEEKVLHSFMVAGAILDILAISFDIAAFVVGATTLGTVLSAMSMVFGALAILAAIGGIITLIIIFTRPRPTAVEEFLGERARAVGLEMPHEASIENLAIKESLDRKQVLVRGLGLQVVGDANGFVTISDTPVQPAQPVEPPPPPRRAASLGAAKNDHHTVLGFLAEGDSGALLYAQAPHSGALLANFLLTAEADGTVGFVGERLPGNDASRQVWTVEVTGGVEMDQDKTARAAQAHISVQVGGQVRFLCREGDALKVSGTPFLWCVSVQDSKPEALTVPARLDLQVSDRELNIPLGLERGDKVKWIIRPALPSFLRFLEDSGTITQVPDTDPSPMPATSYTVTVSNELGSLDASFQLSVA</sequence>
<comment type="caution">
    <text evidence="3">The sequence shown here is derived from an EMBL/GenBank/DDBJ whole genome shotgun (WGS) entry which is preliminary data.</text>
</comment>
<feature type="transmembrane region" description="Helical" evidence="2">
    <location>
        <begin position="1004"/>
        <end position="1031"/>
    </location>
</feature>
<feature type="transmembrane region" description="Helical" evidence="2">
    <location>
        <begin position="867"/>
        <end position="886"/>
    </location>
</feature>
<evidence type="ECO:0000313" key="4">
    <source>
        <dbReference type="Proteomes" id="UP000011682"/>
    </source>
</evidence>
<evidence type="ECO:0000256" key="1">
    <source>
        <dbReference type="SAM" id="MobiDB-lite"/>
    </source>
</evidence>
<feature type="transmembrane region" description="Helical" evidence="2">
    <location>
        <begin position="973"/>
        <end position="992"/>
    </location>
</feature>
<keyword evidence="2" id="KW-0812">Transmembrane</keyword>
<dbReference type="EMBL" id="ANAH02000001">
    <property type="protein sequence ID" value="EPX65348.1"/>
    <property type="molecule type" value="Genomic_DNA"/>
</dbReference>
<evidence type="ECO:0000313" key="3">
    <source>
        <dbReference type="EMBL" id="EPX65348.1"/>
    </source>
</evidence>
<dbReference type="Proteomes" id="UP000011682">
    <property type="component" value="Unassembled WGS sequence"/>
</dbReference>
<feature type="transmembrane region" description="Helical" evidence="2">
    <location>
        <begin position="1043"/>
        <end position="1064"/>
    </location>
</feature>
<protein>
    <submittedName>
        <fullName evidence="3">Uncharacterized protein</fullName>
    </submittedName>
</protein>
<gene>
    <name evidence="3" type="ORF">D187_000774</name>
</gene>
<dbReference type="OrthoDB" id="9255473at2"/>
<reference evidence="3" key="1">
    <citation type="submission" date="2013-05" db="EMBL/GenBank/DDBJ databases">
        <title>Genome assembly of Cystobacter fuscus DSM 2262.</title>
        <authorList>
            <person name="Sharma G."/>
            <person name="Khatri I."/>
            <person name="Kaur C."/>
            <person name="Mayilraj S."/>
            <person name="Subramanian S."/>
        </authorList>
    </citation>
    <scope>NUCLEOTIDE SEQUENCE [LARGE SCALE GENOMIC DNA]</scope>
    <source>
        <strain evidence="3">DSM 2262</strain>
    </source>
</reference>
<keyword evidence="2" id="KW-1133">Transmembrane helix</keyword>
<dbReference type="eggNOG" id="ENOG5033U5U">
    <property type="taxonomic scope" value="Bacteria"/>
</dbReference>
<keyword evidence="2" id="KW-0472">Membrane</keyword>
<feature type="region of interest" description="Disordered" evidence="1">
    <location>
        <begin position="1130"/>
        <end position="1149"/>
    </location>
</feature>
<evidence type="ECO:0000256" key="2">
    <source>
        <dbReference type="SAM" id="Phobius"/>
    </source>
</evidence>
<name>S9R8B9_CYSF2</name>
<accession>S9R8B9</accession>
<organism evidence="3 4">
    <name type="scientific">Cystobacter fuscus (strain ATCC 25194 / DSM 2262 / NBRC 100088 / M29)</name>
    <dbReference type="NCBI Taxonomy" id="1242864"/>
    <lineage>
        <taxon>Bacteria</taxon>
        <taxon>Pseudomonadati</taxon>
        <taxon>Myxococcota</taxon>
        <taxon>Myxococcia</taxon>
        <taxon>Myxococcales</taxon>
        <taxon>Cystobacterineae</taxon>
        <taxon>Archangiaceae</taxon>
        <taxon>Cystobacter</taxon>
    </lineage>
</organism>
<feature type="transmembrane region" description="Helical" evidence="2">
    <location>
        <begin position="832"/>
        <end position="855"/>
    </location>
</feature>